<feature type="transmembrane region" description="Helical" evidence="1">
    <location>
        <begin position="359"/>
        <end position="378"/>
    </location>
</feature>
<evidence type="ECO:0000313" key="2">
    <source>
        <dbReference type="EMBL" id="MCI4684802.1"/>
    </source>
</evidence>
<comment type="caution">
    <text evidence="2">The sequence shown here is derived from an EMBL/GenBank/DDBJ whole genome shotgun (WGS) entry which is preliminary data.</text>
</comment>
<feature type="transmembrane region" description="Helical" evidence="1">
    <location>
        <begin position="239"/>
        <end position="258"/>
    </location>
</feature>
<dbReference type="EMBL" id="JAIVFP010000001">
    <property type="protein sequence ID" value="MCI4684802.1"/>
    <property type="molecule type" value="Genomic_DNA"/>
</dbReference>
<dbReference type="Proteomes" id="UP001139104">
    <property type="component" value="Unassembled WGS sequence"/>
</dbReference>
<proteinExistence type="predicted"/>
<keyword evidence="1" id="KW-0472">Membrane</keyword>
<keyword evidence="1" id="KW-0812">Transmembrane</keyword>
<feature type="transmembrane region" description="Helical" evidence="1">
    <location>
        <begin position="12"/>
        <end position="34"/>
    </location>
</feature>
<dbReference type="RefSeq" id="WP_243068681.1">
    <property type="nucleotide sequence ID" value="NZ_JAIVFK010000036.1"/>
</dbReference>
<sequence>MSRRPGSSGAVPAGAATATLALAMLLALAVYFGLEAERLRAVWTTGAFFDTDDAMRMVQVRDLMAGQGWYDMTAWRLDPPAGVFSHWSRVVDAPLVLLIEFFQLFLNGVMAERAARIAFPAFVLLALFGAGAYAARIFAGRSMRLFGVASMLFCGVMFWQFPPGRIDHHAPQITALIFSMAAMAEAFDPARARKAAALSGAIMALCLAIGFENLAFFALVAAAPAILYVLRGAEARDALLGFALGLGGALTFFFLLTVGPARWGVEACDALSMAHLVSALTGCAIYALLAIFGARISSPAARLAAAALAAAITIAPLALMSPACLADPFAGLDPIVRRYWLDHNAEVISIVEDYRIDPTAAVLMAATILIGFLGALFGMWRASGMARARWLFLSALIAIGVAIGSLHVRVLSTTMPLAGLGLLAPVGALRDFIAARMTSALGRTAAPLTALLALFGLSSFGVALAEPPFPISAAIENSAAKAWRRPDPCLESASYEPLAALGPGLAVSQISPGSYLLAQTSLSVLAAPYHRDNHGNRLALDILRSPPALAESLARKAGAKYVLLCWAKPSDEAALREMAPDGLGAELTRGHVPGWLRPLDIKGTPFHAFQVMPRSD</sequence>
<feature type="transmembrane region" description="Helical" evidence="1">
    <location>
        <begin position="118"/>
        <end position="139"/>
    </location>
</feature>
<name>A0ABS9ZES5_9HYPH</name>
<feature type="transmembrane region" description="Helical" evidence="1">
    <location>
        <begin position="270"/>
        <end position="291"/>
    </location>
</feature>
<feature type="transmembrane region" description="Helical" evidence="1">
    <location>
        <begin position="390"/>
        <end position="408"/>
    </location>
</feature>
<keyword evidence="1" id="KW-1133">Transmembrane helix</keyword>
<reference evidence="2" key="1">
    <citation type="journal article" date="2022" name="ISME J.">
        <title>Identification of active gaseous-alkane degraders at natural gas seeps.</title>
        <authorList>
            <person name="Farhan Ul Haque M."/>
            <person name="Hernandez M."/>
            <person name="Crombie A.T."/>
            <person name="Murrell J.C."/>
        </authorList>
    </citation>
    <scope>NUCLEOTIDE SEQUENCE</scope>
    <source>
        <strain evidence="2">PC2</strain>
    </source>
</reference>
<evidence type="ECO:0000256" key="1">
    <source>
        <dbReference type="SAM" id="Phobius"/>
    </source>
</evidence>
<feature type="transmembrane region" description="Helical" evidence="1">
    <location>
        <begin position="303"/>
        <end position="323"/>
    </location>
</feature>
<accession>A0ABS9ZES5</accession>
<keyword evidence="3" id="KW-1185">Reference proteome</keyword>
<evidence type="ECO:0000313" key="3">
    <source>
        <dbReference type="Proteomes" id="UP001139104"/>
    </source>
</evidence>
<organism evidence="2 3">
    <name type="scientific">Candidatus Rhodoblastus alkanivorans</name>
    <dbReference type="NCBI Taxonomy" id="2954117"/>
    <lineage>
        <taxon>Bacteria</taxon>
        <taxon>Pseudomonadati</taxon>
        <taxon>Pseudomonadota</taxon>
        <taxon>Alphaproteobacteria</taxon>
        <taxon>Hyphomicrobiales</taxon>
        <taxon>Rhodoblastaceae</taxon>
        <taxon>Rhodoblastus</taxon>
    </lineage>
</organism>
<gene>
    <name evidence="2" type="ORF">K2U94_18865</name>
</gene>
<protein>
    <submittedName>
        <fullName evidence="2">Uncharacterized protein</fullName>
    </submittedName>
</protein>
<feature type="transmembrane region" description="Helical" evidence="1">
    <location>
        <begin position="202"/>
        <end position="227"/>
    </location>
</feature>